<dbReference type="Pfam" id="PF00494">
    <property type="entry name" value="SQS_PSY"/>
    <property type="match status" value="1"/>
</dbReference>
<dbReference type="InterPro" id="IPR008949">
    <property type="entry name" value="Isoprenoid_synthase_dom_sf"/>
</dbReference>
<proteinExistence type="predicted"/>
<sequence>MTQRVVSRILQHRRALGAVAAHKRALSTVPSMPNPDQHCADIVRKADYDGYLCSLLATPRTARPSLLALRAFNVEIASIKEAVRNNTRSGTMRMQWWMDVVNAVYSGGNGGDARVLPPEPVCVALNQAVQQHGLTRRWLERMIAARRHELEAPGWTSIADLETYAEHTASSLLYLSLEAAGVADERAEHAAGHIGKAVGICTLLRAVQHHSAQKLSVLPGQLLRKHLVASTVLFNGARTEAEAEALAACFYDVACVAKGHMEQGQELASGLSNDAFRALLPGVRAAWYLEALEKAGFNAFDASLTPRSWIPFQFRVARAAMTHKF</sequence>
<organism evidence="1 2">
    <name type="scientific">Tribonema minus</name>
    <dbReference type="NCBI Taxonomy" id="303371"/>
    <lineage>
        <taxon>Eukaryota</taxon>
        <taxon>Sar</taxon>
        <taxon>Stramenopiles</taxon>
        <taxon>Ochrophyta</taxon>
        <taxon>PX clade</taxon>
        <taxon>Xanthophyceae</taxon>
        <taxon>Tribonematales</taxon>
        <taxon>Tribonemataceae</taxon>
        <taxon>Tribonema</taxon>
    </lineage>
</organism>
<keyword evidence="2" id="KW-1185">Reference proteome</keyword>
<dbReference type="EMBL" id="JAFCMP010000516">
    <property type="protein sequence ID" value="KAG5178303.1"/>
    <property type="molecule type" value="Genomic_DNA"/>
</dbReference>
<gene>
    <name evidence="1" type="ORF">JKP88DRAFT_330129</name>
</gene>
<dbReference type="OrthoDB" id="270318at2759"/>
<dbReference type="AlphaFoldDB" id="A0A835YPK2"/>
<accession>A0A835YPK2</accession>
<dbReference type="InterPro" id="IPR002060">
    <property type="entry name" value="Squ/phyt_synthse"/>
</dbReference>
<dbReference type="Proteomes" id="UP000664859">
    <property type="component" value="Unassembled WGS sequence"/>
</dbReference>
<comment type="caution">
    <text evidence="1">The sequence shown here is derived from an EMBL/GenBank/DDBJ whole genome shotgun (WGS) entry which is preliminary data.</text>
</comment>
<dbReference type="Gene3D" id="1.10.600.10">
    <property type="entry name" value="Farnesyl Diphosphate Synthase"/>
    <property type="match status" value="1"/>
</dbReference>
<dbReference type="SUPFAM" id="SSF48576">
    <property type="entry name" value="Terpenoid synthases"/>
    <property type="match status" value="1"/>
</dbReference>
<evidence type="ECO:0000313" key="2">
    <source>
        <dbReference type="Proteomes" id="UP000664859"/>
    </source>
</evidence>
<name>A0A835YPK2_9STRA</name>
<protein>
    <submittedName>
        <fullName evidence="1">Squalene/phytoene synthase-domain-containing protein</fullName>
    </submittedName>
</protein>
<evidence type="ECO:0000313" key="1">
    <source>
        <dbReference type="EMBL" id="KAG5178303.1"/>
    </source>
</evidence>
<reference evidence="1" key="1">
    <citation type="submission" date="2021-02" db="EMBL/GenBank/DDBJ databases">
        <title>First Annotated Genome of the Yellow-green Alga Tribonema minus.</title>
        <authorList>
            <person name="Mahan K.M."/>
        </authorList>
    </citation>
    <scope>NUCLEOTIDE SEQUENCE</scope>
    <source>
        <strain evidence="1">UTEX B ZZ1240</strain>
    </source>
</reference>